<sequence length="129" mass="14380">MMLDYLLIKHLHMTLAALSLGLFVLRAGWSVAGSPMLRRRWVRITPHIVDTLLLTFGVTLMILLRAWPHQTPWLAAKLLALLVYIGLGTMAIKRGTTPARRAGYALAAVLVFLYMVGVAVRHHPGSWLT</sequence>
<proteinExistence type="predicted"/>
<feature type="transmembrane region" description="Helical" evidence="1">
    <location>
        <begin position="48"/>
        <end position="67"/>
    </location>
</feature>
<feature type="transmembrane region" description="Helical" evidence="1">
    <location>
        <begin position="6"/>
        <end position="27"/>
    </location>
</feature>
<reference evidence="2" key="1">
    <citation type="submission" date="2012-09" db="EMBL/GenBank/DDBJ databases">
        <title>Genome Sequence of alkane-degrading Bacterium Alcanivorax balearicus MACL04.</title>
        <authorList>
            <person name="Lai Q."/>
            <person name="Shao Z."/>
        </authorList>
    </citation>
    <scope>NUCLEOTIDE SEQUENCE</scope>
    <source>
        <strain evidence="2">MACL04</strain>
    </source>
</reference>
<keyword evidence="1" id="KW-0472">Membrane</keyword>
<dbReference type="PANTHER" id="PTHR39594">
    <property type="entry name" value="PROTEIN YCHQ"/>
    <property type="match status" value="1"/>
</dbReference>
<feature type="transmembrane region" description="Helical" evidence="1">
    <location>
        <begin position="104"/>
        <end position="123"/>
    </location>
</feature>
<dbReference type="InterPro" id="IPR007360">
    <property type="entry name" value="SirB"/>
</dbReference>
<dbReference type="Pfam" id="PF04247">
    <property type="entry name" value="SirB"/>
    <property type="match status" value="1"/>
</dbReference>
<dbReference type="EMBL" id="ARXS01000008">
    <property type="protein sequence ID" value="MCU5782457.1"/>
    <property type="molecule type" value="Genomic_DNA"/>
</dbReference>
<evidence type="ECO:0000313" key="2">
    <source>
        <dbReference type="EMBL" id="MCU5782457.1"/>
    </source>
</evidence>
<dbReference type="PIRSF" id="PIRSF005610">
    <property type="entry name" value="SirB"/>
    <property type="match status" value="1"/>
</dbReference>
<feature type="transmembrane region" description="Helical" evidence="1">
    <location>
        <begin position="73"/>
        <end position="92"/>
    </location>
</feature>
<organism evidence="2 3">
    <name type="scientific">Alloalcanivorax balearicus MACL04</name>
    <dbReference type="NCBI Taxonomy" id="1177182"/>
    <lineage>
        <taxon>Bacteria</taxon>
        <taxon>Pseudomonadati</taxon>
        <taxon>Pseudomonadota</taxon>
        <taxon>Gammaproteobacteria</taxon>
        <taxon>Oceanospirillales</taxon>
        <taxon>Alcanivoracaceae</taxon>
        <taxon>Alloalcanivorax</taxon>
    </lineage>
</organism>
<protein>
    <submittedName>
        <fullName evidence="2">Invasion gene expression up-regulator, SirB</fullName>
    </submittedName>
</protein>
<name>A0ABT2QY80_9GAMM</name>
<keyword evidence="3" id="KW-1185">Reference proteome</keyword>
<keyword evidence="1" id="KW-0812">Transmembrane</keyword>
<dbReference type="Proteomes" id="UP001064106">
    <property type="component" value="Unassembled WGS sequence"/>
</dbReference>
<keyword evidence="1" id="KW-1133">Transmembrane helix</keyword>
<evidence type="ECO:0000313" key="3">
    <source>
        <dbReference type="Proteomes" id="UP001064106"/>
    </source>
</evidence>
<evidence type="ECO:0000256" key="1">
    <source>
        <dbReference type="SAM" id="Phobius"/>
    </source>
</evidence>
<dbReference type="PANTHER" id="PTHR39594:SF1">
    <property type="entry name" value="PROTEIN YCHQ"/>
    <property type="match status" value="1"/>
</dbReference>
<gene>
    <name evidence="2" type="ORF">MA04_01757</name>
</gene>
<accession>A0ABT2QY80</accession>
<comment type="caution">
    <text evidence="2">The sequence shown here is derived from an EMBL/GenBank/DDBJ whole genome shotgun (WGS) entry which is preliminary data.</text>
</comment>